<comment type="caution">
    <text evidence="2">The sequence shown here is derived from an EMBL/GenBank/DDBJ whole genome shotgun (WGS) entry which is preliminary data.</text>
</comment>
<evidence type="ECO:0000313" key="2">
    <source>
        <dbReference type="EMBL" id="MDT0317652.1"/>
    </source>
</evidence>
<reference evidence="3" key="1">
    <citation type="submission" date="2023-07" db="EMBL/GenBank/DDBJ databases">
        <title>30 novel species of actinomycetes from the DSMZ collection.</title>
        <authorList>
            <person name="Nouioui I."/>
        </authorList>
    </citation>
    <scope>NUCLEOTIDE SEQUENCE [LARGE SCALE GENOMIC DNA]</scope>
    <source>
        <strain evidence="3">DSM 44918</strain>
    </source>
</reference>
<sequence>MTPDTERLRAAVARAPWFSRATLDPASLRPLDHLCAGPTTVTWAAVDGTDGTDGTGAPAAVLVLAEDDPALLSAVLALAARPAWTTARGGGVRWHGPPLTAARLGAQLTATVTNAVARVTAGRPPEELVLKVYRTLGDGGGELALLSRLAGRRAPLPEAVGHLEYLAPDGRPGGCLALVTRVAPGVPLDVPLRAALRAHWAGTVPDQPLDPLLERVRAALADLHHALAELRPPRPAPLADRLPRLAGTIADVRRTLPESTGPRHRLLDRCAALADRWAAGTFQAVGPVHGDLHLGHVLVDADDRVRFVDPAGAPAPEAGPLDDLAALVRAVECFTADEQVARTAHRRAYHKHRYATALRRLALAPATAARPLPPPGADWAARAVAPLTAGAAPGALRVPYLLRALHELRHHGERAGDQDADYYADLTWISLRAFVAATGRSPRA</sequence>
<dbReference type="InterPro" id="IPR011009">
    <property type="entry name" value="Kinase-like_dom_sf"/>
</dbReference>
<keyword evidence="3" id="KW-1185">Reference proteome</keyword>
<dbReference type="Proteomes" id="UP001183420">
    <property type="component" value="Unassembled WGS sequence"/>
</dbReference>
<protein>
    <recommendedName>
        <fullName evidence="1">Aminoglycoside phosphotransferase domain-containing protein</fullName>
    </recommendedName>
</protein>
<gene>
    <name evidence="2" type="ORF">RNC47_04765</name>
</gene>
<dbReference type="Gene3D" id="3.90.1200.10">
    <property type="match status" value="1"/>
</dbReference>
<dbReference type="SUPFAM" id="SSF56112">
    <property type="entry name" value="Protein kinase-like (PK-like)"/>
    <property type="match status" value="1"/>
</dbReference>
<dbReference type="EMBL" id="JAVREM010000003">
    <property type="protein sequence ID" value="MDT0317652.1"/>
    <property type="molecule type" value="Genomic_DNA"/>
</dbReference>
<evidence type="ECO:0000259" key="1">
    <source>
        <dbReference type="Pfam" id="PF01636"/>
    </source>
</evidence>
<accession>A0ABU2LK71</accession>
<dbReference type="RefSeq" id="WP_311595768.1">
    <property type="nucleotide sequence ID" value="NZ_JAVREM010000003.1"/>
</dbReference>
<evidence type="ECO:0000313" key="3">
    <source>
        <dbReference type="Proteomes" id="UP001183420"/>
    </source>
</evidence>
<proteinExistence type="predicted"/>
<dbReference type="Pfam" id="PF01636">
    <property type="entry name" value="APH"/>
    <property type="match status" value="1"/>
</dbReference>
<name>A0ABU2LK71_9ACTN</name>
<feature type="domain" description="Aminoglycoside phosphotransferase" evidence="1">
    <location>
        <begin position="110"/>
        <end position="305"/>
    </location>
</feature>
<dbReference type="InterPro" id="IPR002575">
    <property type="entry name" value="Aminoglycoside_PTrfase"/>
</dbReference>
<organism evidence="2 3">
    <name type="scientific">Streptomyces millisiae</name>
    <dbReference type="NCBI Taxonomy" id="3075542"/>
    <lineage>
        <taxon>Bacteria</taxon>
        <taxon>Bacillati</taxon>
        <taxon>Actinomycetota</taxon>
        <taxon>Actinomycetes</taxon>
        <taxon>Kitasatosporales</taxon>
        <taxon>Streptomycetaceae</taxon>
        <taxon>Streptomyces</taxon>
    </lineage>
</organism>